<keyword evidence="2" id="KW-0677">Repeat</keyword>
<dbReference type="PANTHER" id="PTHR22840">
    <property type="entry name" value="WD REPEAT-CONTAINING PROTEIN 36"/>
    <property type="match status" value="1"/>
</dbReference>
<dbReference type="PROSITE" id="PS50082">
    <property type="entry name" value="WD_REPEATS_2"/>
    <property type="match status" value="3"/>
</dbReference>
<dbReference type="GO" id="GO:0034388">
    <property type="term" value="C:Pwp2p-containing subcomplex of 90S preribosome"/>
    <property type="evidence" value="ECO:0007669"/>
    <property type="project" value="EnsemblFungi"/>
</dbReference>
<evidence type="ECO:0000259" key="5">
    <source>
        <dbReference type="Pfam" id="PF25171"/>
    </source>
</evidence>
<dbReference type="Pfam" id="PF04192">
    <property type="entry name" value="Utp21"/>
    <property type="match status" value="1"/>
</dbReference>
<dbReference type="FunFam" id="2.130.10.10:FF:000200">
    <property type="entry name" value="U3 small nucleolar RNA-associated protein 21"/>
    <property type="match status" value="1"/>
</dbReference>
<feature type="repeat" description="WD" evidence="3">
    <location>
        <begin position="513"/>
        <end position="554"/>
    </location>
</feature>
<dbReference type="Pfam" id="PF25171">
    <property type="entry name" value="Beta-prop_WDR36-Utp21_1st"/>
    <property type="match status" value="1"/>
</dbReference>
<dbReference type="GO" id="GO:0006364">
    <property type="term" value="P:rRNA processing"/>
    <property type="evidence" value="ECO:0007669"/>
    <property type="project" value="EnsemblFungi"/>
</dbReference>
<dbReference type="SUPFAM" id="SSF50998">
    <property type="entry name" value="Quinoprotein alcohol dehydrogenase-like"/>
    <property type="match status" value="1"/>
</dbReference>
<feature type="repeat" description="WD" evidence="3">
    <location>
        <begin position="313"/>
        <end position="344"/>
    </location>
</feature>
<keyword evidence="1 3" id="KW-0853">WD repeat</keyword>
<name>A0A077WXA0_9FUNG</name>
<dbReference type="InterPro" id="IPR015943">
    <property type="entry name" value="WD40/YVTN_repeat-like_dom_sf"/>
</dbReference>
<dbReference type="PROSITE" id="PS00678">
    <property type="entry name" value="WD_REPEATS_1"/>
    <property type="match status" value="2"/>
</dbReference>
<dbReference type="GO" id="GO:0032040">
    <property type="term" value="C:small-subunit processome"/>
    <property type="evidence" value="ECO:0007669"/>
    <property type="project" value="EnsemblFungi"/>
</dbReference>
<reference evidence="6" key="1">
    <citation type="journal article" date="2014" name="Genome Announc.">
        <title>De novo whole-genome sequence and genome annotation of Lichtheimia ramosa.</title>
        <authorList>
            <person name="Linde J."/>
            <person name="Schwartze V."/>
            <person name="Binder U."/>
            <person name="Lass-Florl C."/>
            <person name="Voigt K."/>
            <person name="Horn F."/>
        </authorList>
    </citation>
    <scope>NUCLEOTIDE SEQUENCE</scope>
    <source>
        <strain evidence="6">JMRC FSU:6197</strain>
    </source>
</reference>
<dbReference type="CDD" id="cd00200">
    <property type="entry name" value="WD40"/>
    <property type="match status" value="1"/>
</dbReference>
<evidence type="ECO:0000313" key="6">
    <source>
        <dbReference type="EMBL" id="CDS11427.1"/>
    </source>
</evidence>
<proteinExistence type="predicted"/>
<dbReference type="AlphaFoldDB" id="A0A077WXA0"/>
<dbReference type="InterPro" id="IPR011047">
    <property type="entry name" value="Quinoprotein_ADH-like_sf"/>
</dbReference>
<dbReference type="Pfam" id="PF25168">
    <property type="entry name" value="Beta-prop_WDR36-Utp21_2nd"/>
    <property type="match status" value="1"/>
</dbReference>
<evidence type="ECO:0000259" key="4">
    <source>
        <dbReference type="Pfam" id="PF04192"/>
    </source>
</evidence>
<dbReference type="PROSITE" id="PS50294">
    <property type="entry name" value="WD_REPEATS_REGION"/>
    <property type="match status" value="2"/>
</dbReference>
<organism evidence="6">
    <name type="scientific">Lichtheimia ramosa</name>
    <dbReference type="NCBI Taxonomy" id="688394"/>
    <lineage>
        <taxon>Eukaryota</taxon>
        <taxon>Fungi</taxon>
        <taxon>Fungi incertae sedis</taxon>
        <taxon>Mucoromycota</taxon>
        <taxon>Mucoromycotina</taxon>
        <taxon>Mucoromycetes</taxon>
        <taxon>Mucorales</taxon>
        <taxon>Lichtheimiaceae</taxon>
        <taxon>Lichtheimia</taxon>
    </lineage>
</organism>
<accession>A0A077WXA0</accession>
<evidence type="ECO:0000256" key="1">
    <source>
        <dbReference type="ARBA" id="ARBA00022574"/>
    </source>
</evidence>
<dbReference type="Gene3D" id="2.130.10.10">
    <property type="entry name" value="YVTN repeat-like/Quinoprotein amine dehydrogenase"/>
    <property type="match status" value="2"/>
</dbReference>
<evidence type="ECO:0000256" key="2">
    <source>
        <dbReference type="ARBA" id="ARBA00022737"/>
    </source>
</evidence>
<dbReference type="InterPro" id="IPR001680">
    <property type="entry name" value="WD40_rpt"/>
</dbReference>
<dbReference type="EMBL" id="LK023346">
    <property type="protein sequence ID" value="CDS11427.1"/>
    <property type="molecule type" value="Genomic_DNA"/>
</dbReference>
<feature type="domain" description="WDR36/Utp21 C-terminal" evidence="4">
    <location>
        <begin position="724"/>
        <end position="930"/>
    </location>
</feature>
<sequence>MGVTISGRHLEEAAVQNCLTVLFSLIDLDILAMVAPEEKRRRVEPEKRKHVARSRIFQPFRALGYITNDVPFVVETRGQDFFLTTSVGHNFQTYNMNKMHLLFVSPTTSGRITAMTASGGITYVAHGSTIGGYKRGKPFMSVGEDQGDYEIIQILVLGQHVATLCDDNVLRMWDLTTGDLYTAIEFGDAFTATKMIHPSTYLNKILVASAQGTMQIWNVRVSKMIYQFKSFGSAITCLEQSPVVDVVAIGLLDGSIVLHNIRMDERIDTLYQSDRVTAISFRTDEEQMMATANMHGDVALWDLANRKLAHDMKGAHSGLVSSIAFLNNQPILVTAGADNAVTQWIFEKHNAVPLPLKGRSGHYAPPSKIRYYGSDGKVIVTAGRDQALRWFSTVRDAQSVEMSQGHIAKKAKDKGVSLESLKLPIITDMALDVAKEKEWANVLTCHLNDSAARTWSTKSKALDDHVLLSSDKSSIKSVNISACGNFGFIGCASGQIEMFNLQSGLHRRTFSGPEGHKKAVTSLASDTTNRYLISVSVDRNIKIWNFQNGKVLHTITMESPIVGMQFHRDNNLMAVACDDLGIRVIDIETQKVVREFWGHRNRITDFAFSPDGRWIISASLDATVRTWDLPSSTMVDIFKVEDVVSSLTFSPTGDFLATAHVDNVGVFLWANRTQFANVSLHSITDDDVAEVLALPALEGYGDEDIDDEELEPPTTLNDDFSTVEQLADDMITMSLEPRAKWHNLLNLDTIKQRNKPKEAPKAPEQAPFFLPTLPGAQAQFDLSDKKENDDQNKASSHRVQFGALDVRTKFTRLLEAGHETSDFAEFVTYAKSLSPSALDVEIRTMPVEDDLFYLNAYVEAILFMLRSRKNFEMAQAWLNAFLNIHGDLIIANPENSIHTKLKETLNVQSDEFNRLSAQIHYGLCLIDFARK</sequence>
<gene>
    <name evidence="6" type="ORF">LRAMOSA03690</name>
</gene>
<dbReference type="PANTHER" id="PTHR22840:SF12">
    <property type="entry name" value="WD REPEAT-CONTAINING PROTEIN 36"/>
    <property type="match status" value="1"/>
</dbReference>
<feature type="domain" description="WDR36/Utp21 N-terminal" evidence="5">
    <location>
        <begin position="84"/>
        <end position="347"/>
    </location>
</feature>
<dbReference type="InterPro" id="IPR036322">
    <property type="entry name" value="WD40_repeat_dom_sf"/>
</dbReference>
<dbReference type="SMART" id="SM00320">
    <property type="entry name" value="WD40"/>
    <property type="match status" value="10"/>
</dbReference>
<protein>
    <submittedName>
        <fullName evidence="6">Uncharacterized protein</fullName>
    </submittedName>
</protein>
<dbReference type="InterPro" id="IPR019775">
    <property type="entry name" value="WD40_repeat_CS"/>
</dbReference>
<dbReference type="OrthoDB" id="10250769at2759"/>
<dbReference type="SUPFAM" id="SSF50978">
    <property type="entry name" value="WD40 repeat-like"/>
    <property type="match status" value="1"/>
</dbReference>
<dbReference type="InterPro" id="IPR059157">
    <property type="entry name" value="WDR36-Utp21_N"/>
</dbReference>
<dbReference type="InterPro" id="IPR007319">
    <property type="entry name" value="WDR36/Utp21_C"/>
</dbReference>
<evidence type="ECO:0000256" key="3">
    <source>
        <dbReference type="PROSITE-ProRule" id="PRU00221"/>
    </source>
</evidence>
<feature type="repeat" description="WD" evidence="3">
    <location>
        <begin position="596"/>
        <end position="637"/>
    </location>
</feature>